<comment type="caution">
    <text evidence="4">The sequence shown here is derived from an EMBL/GenBank/DDBJ whole genome shotgun (WGS) entry which is preliminary data.</text>
</comment>
<reference evidence="4 5" key="1">
    <citation type="submission" date="2018-12" db="EMBL/GenBank/DDBJ databases">
        <title>Food and Water Safety Consortium.</title>
        <authorList>
            <person name="Tyson S."/>
            <person name="Peterson C.-L."/>
            <person name="Olson A."/>
            <person name="Tyler S."/>
            <person name="Cabral J."/>
            <person name="Lynch T."/>
            <person name="Knox N."/>
            <person name="Van Domselaar G."/>
            <person name="Graham M."/>
        </authorList>
    </citation>
    <scope>NUCLEOTIDE SEQUENCE [LARGE SCALE GENOMIC DNA]</scope>
    <source>
        <strain evidence="4 5">FWSEC0118</strain>
    </source>
</reference>
<keyword evidence="2" id="KW-0328">Glycosyltransferase</keyword>
<dbReference type="CDD" id="cd02526">
    <property type="entry name" value="GT2_RfbF_like"/>
    <property type="match status" value="1"/>
</dbReference>
<protein>
    <submittedName>
        <fullName evidence="4">Glycosyltransferase family 2 protein</fullName>
    </submittedName>
</protein>
<dbReference type="GO" id="GO:0016757">
    <property type="term" value="F:glycosyltransferase activity"/>
    <property type="evidence" value="ECO:0007669"/>
    <property type="project" value="UniProtKB-KW"/>
</dbReference>
<evidence type="ECO:0000256" key="2">
    <source>
        <dbReference type="ARBA" id="ARBA00022676"/>
    </source>
</evidence>
<proteinExistence type="inferred from homology"/>
<organism evidence="4 5">
    <name type="scientific">Escherichia coli</name>
    <dbReference type="NCBI Taxonomy" id="562"/>
    <lineage>
        <taxon>Bacteria</taxon>
        <taxon>Pseudomonadati</taxon>
        <taxon>Pseudomonadota</taxon>
        <taxon>Gammaproteobacteria</taxon>
        <taxon>Enterobacterales</taxon>
        <taxon>Enterobacteriaceae</taxon>
        <taxon>Escherichia</taxon>
    </lineage>
</organism>
<evidence type="ECO:0000313" key="5">
    <source>
        <dbReference type="Proteomes" id="UP000309937"/>
    </source>
</evidence>
<evidence type="ECO:0000256" key="1">
    <source>
        <dbReference type="ARBA" id="ARBA00006739"/>
    </source>
</evidence>
<dbReference type="AlphaFoldDB" id="A0A0L6ZIT2"/>
<accession>A0A0L6ZIT2</accession>
<evidence type="ECO:0000256" key="3">
    <source>
        <dbReference type="ARBA" id="ARBA00022679"/>
    </source>
</evidence>
<keyword evidence="3 4" id="KW-0808">Transferase</keyword>
<dbReference type="Proteomes" id="UP000309937">
    <property type="component" value="Unassembled WGS sequence"/>
</dbReference>
<dbReference type="PANTHER" id="PTHR43179">
    <property type="entry name" value="RHAMNOSYLTRANSFERASE WBBL"/>
    <property type="match status" value="1"/>
</dbReference>
<evidence type="ECO:0000313" key="4">
    <source>
        <dbReference type="EMBL" id="TJQ11517.1"/>
    </source>
</evidence>
<dbReference type="InterPro" id="IPR001173">
    <property type="entry name" value="Glyco_trans_2-like"/>
</dbReference>
<dbReference type="Pfam" id="PF00535">
    <property type="entry name" value="Glycos_transf_2"/>
    <property type="match status" value="1"/>
</dbReference>
<dbReference type="EMBL" id="RRGJ01000028">
    <property type="protein sequence ID" value="TJQ11517.1"/>
    <property type="molecule type" value="Genomic_DNA"/>
</dbReference>
<comment type="similarity">
    <text evidence="1">Belongs to the glycosyltransferase 2 family.</text>
</comment>
<dbReference type="Gene3D" id="3.90.550.10">
    <property type="entry name" value="Spore Coat Polysaccharide Biosynthesis Protein SpsA, Chain A"/>
    <property type="match status" value="1"/>
</dbReference>
<dbReference type="SUPFAM" id="SSF53448">
    <property type="entry name" value="Nucleotide-diphospho-sugar transferases"/>
    <property type="match status" value="1"/>
</dbReference>
<gene>
    <name evidence="4" type="ORF">C9Z68_17855</name>
</gene>
<dbReference type="RefSeq" id="WP_000335048.1">
    <property type="nucleotide sequence ID" value="NZ_CP169399.1"/>
</dbReference>
<name>A0A0L6ZIT2_ECOLX</name>
<dbReference type="PANTHER" id="PTHR43179:SF12">
    <property type="entry name" value="GALACTOFURANOSYLTRANSFERASE GLFT2"/>
    <property type="match status" value="1"/>
</dbReference>
<dbReference type="InterPro" id="IPR029044">
    <property type="entry name" value="Nucleotide-diphossugar_trans"/>
</dbReference>
<sequence length="295" mass="33910">MCKAKVLAIIVTYNPEIIRLTECINSLAPQVERIILVDNGSNNSHLIKNIIINNLEIILLSENKGIAFAQNHGVKKGLEAKEFDYLFFSDQDTCFPSDVIEKLKSTFTKNNKKGKNVACASPFFKDHRSNYMHPSVSLNIFTSTKVICSEVDDDLYPSHVIASGMLMSREAWRVVGPFCEKLFIDWVDTEWCWRALANSMIIVQTPSVIISHELGYGQKIFAGRSVTIHNSFRNFYKIRNAIYLMLHSNYSFKYRYHAFFHATKNIVFEILYSKEKLNSLKVCFKAVRDGMFNNF</sequence>